<dbReference type="EMBL" id="CAJVPZ010001473">
    <property type="protein sequence ID" value="CAG8493197.1"/>
    <property type="molecule type" value="Genomic_DNA"/>
</dbReference>
<comment type="caution">
    <text evidence="2">The sequence shown here is derived from an EMBL/GenBank/DDBJ whole genome shotgun (WGS) entry which is preliminary data.</text>
</comment>
<evidence type="ECO:0000256" key="1">
    <source>
        <dbReference type="SAM" id="MobiDB-lite"/>
    </source>
</evidence>
<evidence type="ECO:0000313" key="2">
    <source>
        <dbReference type="EMBL" id="CAG8493197.1"/>
    </source>
</evidence>
<protein>
    <submittedName>
        <fullName evidence="2">18237_t:CDS:1</fullName>
    </submittedName>
</protein>
<feature type="non-terminal residue" evidence="2">
    <location>
        <position position="64"/>
    </location>
</feature>
<feature type="compositionally biased region" description="Basic and acidic residues" evidence="1">
    <location>
        <begin position="9"/>
        <end position="26"/>
    </location>
</feature>
<sequence length="64" mass="7483">MSFQTQKCKGKENEAPNRNSLDREQTAEECSTHLAKAREHMRNKRRRVLEPINQENVNTVTEAE</sequence>
<organism evidence="2 3">
    <name type="scientific">Racocetra fulgida</name>
    <dbReference type="NCBI Taxonomy" id="60492"/>
    <lineage>
        <taxon>Eukaryota</taxon>
        <taxon>Fungi</taxon>
        <taxon>Fungi incertae sedis</taxon>
        <taxon>Mucoromycota</taxon>
        <taxon>Glomeromycotina</taxon>
        <taxon>Glomeromycetes</taxon>
        <taxon>Diversisporales</taxon>
        <taxon>Gigasporaceae</taxon>
        <taxon>Racocetra</taxon>
    </lineage>
</organism>
<name>A0A9N8WNZ3_9GLOM</name>
<accession>A0A9N8WNZ3</accession>
<evidence type="ECO:0000313" key="3">
    <source>
        <dbReference type="Proteomes" id="UP000789396"/>
    </source>
</evidence>
<keyword evidence="3" id="KW-1185">Reference proteome</keyword>
<dbReference type="AlphaFoldDB" id="A0A9N8WNZ3"/>
<feature type="compositionally biased region" description="Polar residues" evidence="1">
    <location>
        <begin position="53"/>
        <end position="64"/>
    </location>
</feature>
<reference evidence="2" key="1">
    <citation type="submission" date="2021-06" db="EMBL/GenBank/DDBJ databases">
        <authorList>
            <person name="Kallberg Y."/>
            <person name="Tangrot J."/>
            <person name="Rosling A."/>
        </authorList>
    </citation>
    <scope>NUCLEOTIDE SEQUENCE</scope>
    <source>
        <strain evidence="2">IN212</strain>
    </source>
</reference>
<gene>
    <name evidence="2" type="ORF">RFULGI_LOCUS2080</name>
</gene>
<dbReference type="Proteomes" id="UP000789396">
    <property type="component" value="Unassembled WGS sequence"/>
</dbReference>
<proteinExistence type="predicted"/>
<feature type="region of interest" description="Disordered" evidence="1">
    <location>
        <begin position="1"/>
        <end position="64"/>
    </location>
</feature>